<sequence>MNDPAPVLVGDFAEFQIFLEGRRLFPRRAQELVWADTKRFADVIGPGHDAVNKTGWHCAASSPFCFTATLHGQVVAAAWARNILASDGRQGCNLAYALLAQVEGRGVAKLLSAMAVQALFDEVPILDFVNVQTRVLNTRSSALAHSFGMQIETDQEFAALRPGSDVMIRYCTYRLGMPAFMSSARKVIAQRLRTVNNKLAVVEAAENQATMDWN</sequence>
<dbReference type="EMBL" id="JAWIIV010000060">
    <property type="protein sequence ID" value="MEC4723563.1"/>
    <property type="molecule type" value="Genomic_DNA"/>
</dbReference>
<dbReference type="RefSeq" id="WP_326510176.1">
    <property type="nucleotide sequence ID" value="NZ_JAWIIV010000060.1"/>
</dbReference>
<gene>
    <name evidence="1" type="ORF">RY831_30965</name>
</gene>
<dbReference type="Gene3D" id="3.40.630.30">
    <property type="match status" value="1"/>
</dbReference>
<evidence type="ECO:0008006" key="3">
    <source>
        <dbReference type="Google" id="ProtNLM"/>
    </source>
</evidence>
<reference evidence="1 2" key="1">
    <citation type="submission" date="2023-10" db="EMBL/GenBank/DDBJ databases">
        <title>Noviherbaspirillum sp. CPCC 100848 genome assembly.</title>
        <authorList>
            <person name="Li X.Y."/>
            <person name="Fang X.M."/>
        </authorList>
    </citation>
    <scope>NUCLEOTIDE SEQUENCE [LARGE SCALE GENOMIC DNA]</scope>
    <source>
        <strain evidence="1 2">CPCC 100848</strain>
    </source>
</reference>
<evidence type="ECO:0000313" key="1">
    <source>
        <dbReference type="EMBL" id="MEC4723563.1"/>
    </source>
</evidence>
<dbReference type="InterPro" id="IPR016181">
    <property type="entry name" value="Acyl_CoA_acyltransferase"/>
</dbReference>
<organism evidence="1 2">
    <name type="scientific">Noviherbaspirillum album</name>
    <dbReference type="NCBI Taxonomy" id="3080276"/>
    <lineage>
        <taxon>Bacteria</taxon>
        <taxon>Pseudomonadati</taxon>
        <taxon>Pseudomonadota</taxon>
        <taxon>Betaproteobacteria</taxon>
        <taxon>Burkholderiales</taxon>
        <taxon>Oxalobacteraceae</taxon>
        <taxon>Noviherbaspirillum</taxon>
    </lineage>
</organism>
<dbReference type="SUPFAM" id="SSF55729">
    <property type="entry name" value="Acyl-CoA N-acyltransferases (Nat)"/>
    <property type="match status" value="1"/>
</dbReference>
<comment type="caution">
    <text evidence="1">The sequence shown here is derived from an EMBL/GenBank/DDBJ whole genome shotgun (WGS) entry which is preliminary data.</text>
</comment>
<proteinExistence type="predicted"/>
<dbReference type="Proteomes" id="UP001352263">
    <property type="component" value="Unassembled WGS sequence"/>
</dbReference>
<keyword evidence="2" id="KW-1185">Reference proteome</keyword>
<name>A0ABU6JIN9_9BURK</name>
<accession>A0ABU6JIN9</accession>
<protein>
    <recommendedName>
        <fullName evidence="3">N-acetyltransferase</fullName>
    </recommendedName>
</protein>
<evidence type="ECO:0000313" key="2">
    <source>
        <dbReference type="Proteomes" id="UP001352263"/>
    </source>
</evidence>